<dbReference type="InParanoid" id="A0A067PNA7"/>
<protein>
    <submittedName>
        <fullName evidence="2">Uncharacterized protein</fullName>
    </submittedName>
</protein>
<dbReference type="STRING" id="933084.A0A067PNA7"/>
<name>A0A067PNA7_9AGAM</name>
<feature type="compositionally biased region" description="Low complexity" evidence="1">
    <location>
        <begin position="225"/>
        <end position="246"/>
    </location>
</feature>
<feature type="region of interest" description="Disordered" evidence="1">
    <location>
        <begin position="210"/>
        <end position="253"/>
    </location>
</feature>
<organism evidence="2 3">
    <name type="scientific">Jaapia argillacea MUCL 33604</name>
    <dbReference type="NCBI Taxonomy" id="933084"/>
    <lineage>
        <taxon>Eukaryota</taxon>
        <taxon>Fungi</taxon>
        <taxon>Dikarya</taxon>
        <taxon>Basidiomycota</taxon>
        <taxon>Agaricomycotina</taxon>
        <taxon>Agaricomycetes</taxon>
        <taxon>Agaricomycetidae</taxon>
        <taxon>Jaapiales</taxon>
        <taxon>Jaapiaceae</taxon>
        <taxon>Jaapia</taxon>
    </lineage>
</organism>
<feature type="region of interest" description="Disordered" evidence="1">
    <location>
        <begin position="72"/>
        <end position="165"/>
    </location>
</feature>
<dbReference type="EMBL" id="KL197738">
    <property type="protein sequence ID" value="KDQ52782.1"/>
    <property type="molecule type" value="Genomic_DNA"/>
</dbReference>
<evidence type="ECO:0000256" key="1">
    <source>
        <dbReference type="SAM" id="MobiDB-lite"/>
    </source>
</evidence>
<dbReference type="Proteomes" id="UP000027265">
    <property type="component" value="Unassembled WGS sequence"/>
</dbReference>
<dbReference type="OrthoDB" id="3171385at2759"/>
<dbReference type="AlphaFoldDB" id="A0A067PNA7"/>
<reference evidence="3" key="1">
    <citation type="journal article" date="2014" name="Proc. Natl. Acad. Sci. U.S.A.">
        <title>Extensive sampling of basidiomycete genomes demonstrates inadequacy of the white-rot/brown-rot paradigm for wood decay fungi.</title>
        <authorList>
            <person name="Riley R."/>
            <person name="Salamov A.A."/>
            <person name="Brown D.W."/>
            <person name="Nagy L.G."/>
            <person name="Floudas D."/>
            <person name="Held B.W."/>
            <person name="Levasseur A."/>
            <person name="Lombard V."/>
            <person name="Morin E."/>
            <person name="Otillar R."/>
            <person name="Lindquist E.A."/>
            <person name="Sun H."/>
            <person name="LaButti K.M."/>
            <person name="Schmutz J."/>
            <person name="Jabbour D."/>
            <person name="Luo H."/>
            <person name="Baker S.E."/>
            <person name="Pisabarro A.G."/>
            <person name="Walton J.D."/>
            <person name="Blanchette R.A."/>
            <person name="Henrissat B."/>
            <person name="Martin F."/>
            <person name="Cullen D."/>
            <person name="Hibbett D.S."/>
            <person name="Grigoriev I.V."/>
        </authorList>
    </citation>
    <scope>NUCLEOTIDE SEQUENCE [LARGE SCALE GENOMIC DNA]</scope>
    <source>
        <strain evidence="3">MUCL 33604</strain>
    </source>
</reference>
<dbReference type="HOGENOM" id="CLU_061596_0_0_1"/>
<evidence type="ECO:0000313" key="2">
    <source>
        <dbReference type="EMBL" id="KDQ52782.1"/>
    </source>
</evidence>
<gene>
    <name evidence="2" type="ORF">JAAARDRAFT_210430</name>
</gene>
<feature type="compositionally biased region" description="Low complexity" evidence="1">
    <location>
        <begin position="117"/>
        <end position="142"/>
    </location>
</feature>
<accession>A0A067PNA7</accession>
<evidence type="ECO:0000313" key="3">
    <source>
        <dbReference type="Proteomes" id="UP000027265"/>
    </source>
</evidence>
<keyword evidence="3" id="KW-1185">Reference proteome</keyword>
<sequence>MAGKSNPALCDVCQQKPKHGQHPYCGKFCAAQATAKGSAPKPTPMCINCNQKPKFGNFDYCGKRCAAMANGAGGSAPAPQMARSGANGGTKGGAPRATAAPKAPIAPQQSFAPPPVNTQYQPPQQQWQAPTYPTQQYQSSAQPAPPNFGPSAGFSTSYDAPANFGQPTGYSPAAAYQSVDDVYPPSPASSSPASPGFGATALGIMGMGPSAAAPQFQGPQMGSRNPFADPNAAPFATAQPTFAPAPKNTTAYQPRQQGLPMCRIPGCERQVYVDGAQTSEYCSQRHREDAVAMGLVEVCIMCNRMPQGGKDHFCSRTCREEALRKPRPV</sequence>
<proteinExistence type="predicted"/>